<evidence type="ECO:0000313" key="2">
    <source>
        <dbReference type="EMBL" id="MBF6225194.1"/>
    </source>
</evidence>
<proteinExistence type="predicted"/>
<dbReference type="Proteomes" id="UP000807309">
    <property type="component" value="Unassembled WGS sequence"/>
</dbReference>
<dbReference type="Pfam" id="PF00501">
    <property type="entry name" value="AMP-binding"/>
    <property type="match status" value="1"/>
</dbReference>
<reference evidence="2 3" key="1">
    <citation type="submission" date="2020-10" db="EMBL/GenBank/DDBJ databases">
        <title>Identification of Nocardia species via Next-generation sequencing and recognition of intraspecies genetic diversity.</title>
        <authorList>
            <person name="Li P."/>
            <person name="Li P."/>
            <person name="Lu B."/>
        </authorList>
    </citation>
    <scope>NUCLEOTIDE SEQUENCE [LARGE SCALE GENOMIC DNA]</scope>
    <source>
        <strain evidence="2 3">N-11</strain>
    </source>
</reference>
<gene>
    <name evidence="2" type="ORF">IU470_08730</name>
</gene>
<dbReference type="SUPFAM" id="SSF56801">
    <property type="entry name" value="Acetyl-CoA synthetase-like"/>
    <property type="match status" value="1"/>
</dbReference>
<comment type="caution">
    <text evidence="2">The sequence shown here is derived from an EMBL/GenBank/DDBJ whole genome shotgun (WGS) entry which is preliminary data.</text>
</comment>
<evidence type="ECO:0000313" key="3">
    <source>
        <dbReference type="Proteomes" id="UP000807309"/>
    </source>
</evidence>
<keyword evidence="3" id="KW-1185">Reference proteome</keyword>
<evidence type="ECO:0000259" key="1">
    <source>
        <dbReference type="Pfam" id="PF00501"/>
    </source>
</evidence>
<dbReference type="InterPro" id="IPR042099">
    <property type="entry name" value="ANL_N_sf"/>
</dbReference>
<accession>A0ABS0C953</accession>
<dbReference type="Gene3D" id="3.40.50.12780">
    <property type="entry name" value="N-terminal domain of ligase-like"/>
    <property type="match status" value="1"/>
</dbReference>
<sequence length="153" mass="16177">MHTLTDSLADNLYVLPPAQPVAVVDPQAVVVSTADCDLTYAELDRWSNRLARLLLGIGAGPGSRIAVAIDQPIESVVTERAATKIGADTVPVTEDGSYALGTTVGITTKDQQPEHDGEITWLVLDERSTLQRYLTSSAAPLRAADLDLLPAAA</sequence>
<dbReference type="EMBL" id="JADLRE010000005">
    <property type="protein sequence ID" value="MBF6225194.1"/>
    <property type="molecule type" value="Genomic_DNA"/>
</dbReference>
<organism evidence="2 3">
    <name type="scientific">Nocardia abscessus</name>
    <dbReference type="NCBI Taxonomy" id="120957"/>
    <lineage>
        <taxon>Bacteria</taxon>
        <taxon>Bacillati</taxon>
        <taxon>Actinomycetota</taxon>
        <taxon>Actinomycetes</taxon>
        <taxon>Mycobacteriales</taxon>
        <taxon>Nocardiaceae</taxon>
        <taxon>Nocardia</taxon>
    </lineage>
</organism>
<dbReference type="InterPro" id="IPR000873">
    <property type="entry name" value="AMP-dep_synth/lig_dom"/>
</dbReference>
<name>A0ABS0C953_9NOCA</name>
<dbReference type="RefSeq" id="WP_195032485.1">
    <property type="nucleotide sequence ID" value="NZ_JADLRE010000005.1"/>
</dbReference>
<feature type="domain" description="AMP-dependent synthetase/ligase" evidence="1">
    <location>
        <begin position="25"/>
        <end position="93"/>
    </location>
</feature>
<protein>
    <submittedName>
        <fullName evidence="2">AMP-binding protein</fullName>
    </submittedName>
</protein>